<feature type="binding site" evidence="9">
    <location>
        <position position="191"/>
    </location>
    <ligand>
        <name>alpha-D-glucose 1-phosphate</name>
        <dbReference type="ChEBI" id="CHEBI:58601"/>
    </ligand>
</feature>
<evidence type="ECO:0000256" key="6">
    <source>
        <dbReference type="ARBA" id="ARBA00022840"/>
    </source>
</evidence>
<evidence type="ECO:0000256" key="4">
    <source>
        <dbReference type="ARBA" id="ARBA00022695"/>
    </source>
</evidence>
<dbReference type="PROSITE" id="PS00808">
    <property type="entry name" value="ADP_GLC_PYROPHOSPH_1"/>
    <property type="match status" value="1"/>
</dbReference>
<dbReference type="SUPFAM" id="SSF51161">
    <property type="entry name" value="Trimeric LpxA-like enzymes"/>
    <property type="match status" value="1"/>
</dbReference>
<dbReference type="UniPathway" id="UPA00164"/>
<feature type="site" description="Could play a key role in the communication between the regulatory and the substrate sites" evidence="9">
    <location>
        <position position="99"/>
    </location>
</feature>
<dbReference type="InterPro" id="IPR005835">
    <property type="entry name" value="NTP_transferase_dom"/>
</dbReference>
<dbReference type="Pfam" id="PF24894">
    <property type="entry name" value="Hexapep_GlmU"/>
    <property type="match status" value="1"/>
</dbReference>
<comment type="pathway">
    <text evidence="9">Glycan biosynthesis; glycogen biosynthesis.</text>
</comment>
<feature type="binding site" evidence="9">
    <location>
        <position position="100"/>
    </location>
    <ligand>
        <name>alpha-D-glucose 1-phosphate</name>
        <dbReference type="ChEBI" id="CHEBI:58601"/>
    </ligand>
</feature>
<dbReference type="Gene3D" id="3.90.550.10">
    <property type="entry name" value="Spore Coat Polysaccharide Biosynthesis Protein SpsA, Chain A"/>
    <property type="match status" value="1"/>
</dbReference>
<dbReference type="InterPro" id="IPR005836">
    <property type="entry name" value="ADP_Glu_pyroP_CS"/>
</dbReference>
<keyword evidence="2 9" id="KW-0321">Glycogen metabolism</keyword>
<dbReference type="HAMAP" id="MF_00624">
    <property type="entry name" value="GlgC"/>
    <property type="match status" value="1"/>
</dbReference>
<keyword evidence="13" id="KW-1185">Reference proteome</keyword>
<dbReference type="Pfam" id="PF00483">
    <property type="entry name" value="NTP_transferase"/>
    <property type="match status" value="1"/>
</dbReference>
<evidence type="ECO:0000259" key="10">
    <source>
        <dbReference type="Pfam" id="PF00483"/>
    </source>
</evidence>
<feature type="binding site" evidence="9">
    <location>
        <position position="165"/>
    </location>
    <ligand>
        <name>alpha-D-glucose 1-phosphate</name>
        <dbReference type="ChEBI" id="CHEBI:58601"/>
    </ligand>
</feature>
<evidence type="ECO:0000313" key="13">
    <source>
        <dbReference type="Proteomes" id="UP000469325"/>
    </source>
</evidence>
<dbReference type="GO" id="GO:0005978">
    <property type="term" value="P:glycogen biosynthetic process"/>
    <property type="evidence" value="ECO:0007669"/>
    <property type="project" value="UniProtKB-UniRule"/>
</dbReference>
<evidence type="ECO:0000256" key="3">
    <source>
        <dbReference type="ARBA" id="ARBA00022679"/>
    </source>
</evidence>
<evidence type="ECO:0000256" key="1">
    <source>
        <dbReference type="ARBA" id="ARBA00010443"/>
    </source>
</evidence>
<protein>
    <recommendedName>
        <fullName evidence="9">Glucose-1-phosphate adenylyltransferase</fullName>
        <ecNumber evidence="9">2.7.7.27</ecNumber>
    </recommendedName>
    <alternativeName>
        <fullName evidence="9">ADP-glucose pyrophosphorylase</fullName>
        <shortName evidence="9">ADPGlc PPase</shortName>
    </alternativeName>
    <alternativeName>
        <fullName evidence="9">ADP-glucose synthase</fullName>
    </alternativeName>
</protein>
<dbReference type="AlphaFoldDB" id="A0A6N7XL73"/>
<evidence type="ECO:0000256" key="2">
    <source>
        <dbReference type="ARBA" id="ARBA00022600"/>
    </source>
</evidence>
<comment type="function">
    <text evidence="9">Involved in the biosynthesis of ADP-glucose, a building block required for the elongation reactions to produce glycogen. Catalyzes the reaction between ATP and alpha-D-glucose 1-phosphate (G1P) to produce pyrophosphate and ADP-Glc.</text>
</comment>
<keyword evidence="4 9" id="KW-0548">Nucleotidyltransferase</keyword>
<name>A0A6N7XL73_9ACTN</name>
<keyword evidence="5 9" id="KW-0547">Nucleotide-binding</keyword>
<evidence type="ECO:0000256" key="7">
    <source>
        <dbReference type="ARBA" id="ARBA00023056"/>
    </source>
</evidence>
<dbReference type="PROSITE" id="PS00809">
    <property type="entry name" value="ADP_GLC_PYROPHOSPH_2"/>
    <property type="match status" value="1"/>
</dbReference>
<dbReference type="InterPro" id="IPR029044">
    <property type="entry name" value="Nucleotide-diphossugar_trans"/>
</dbReference>
<dbReference type="InterPro" id="IPR011831">
    <property type="entry name" value="ADP-Glc_PPase"/>
</dbReference>
<dbReference type="GO" id="GO:0005524">
    <property type="term" value="F:ATP binding"/>
    <property type="evidence" value="ECO:0007669"/>
    <property type="project" value="UniProtKB-KW"/>
</dbReference>
<dbReference type="PANTHER" id="PTHR43523">
    <property type="entry name" value="GLUCOSE-1-PHOSPHATE ADENYLYLTRANSFERASE-RELATED"/>
    <property type="match status" value="1"/>
</dbReference>
<reference evidence="12 13" key="1">
    <citation type="submission" date="2019-08" db="EMBL/GenBank/DDBJ databases">
        <title>In-depth cultivation of the pig gut microbiome towards novel bacterial diversity and tailored functional studies.</title>
        <authorList>
            <person name="Wylensek D."/>
            <person name="Hitch T.C.A."/>
            <person name="Clavel T."/>
        </authorList>
    </citation>
    <scope>NUCLEOTIDE SEQUENCE [LARGE SCALE GENOMIC DNA]</scope>
    <source>
        <strain evidence="12 13">CA-Schmier-601-WT-1</strain>
    </source>
</reference>
<dbReference type="Proteomes" id="UP000469325">
    <property type="component" value="Unassembled WGS sequence"/>
</dbReference>
<dbReference type="CDD" id="cd04651">
    <property type="entry name" value="LbH_G1P_AT_C"/>
    <property type="match status" value="1"/>
</dbReference>
<evidence type="ECO:0000256" key="9">
    <source>
        <dbReference type="HAMAP-Rule" id="MF_00624"/>
    </source>
</evidence>
<gene>
    <name evidence="9" type="primary">glgC</name>
    <name evidence="12" type="ORF">FYJ68_01145</name>
</gene>
<keyword evidence="8 9" id="KW-0119">Carbohydrate metabolism</keyword>
<feature type="domain" description="Nucleotidyl transferase" evidence="10">
    <location>
        <begin position="8"/>
        <end position="259"/>
    </location>
</feature>
<feature type="binding site" evidence="9">
    <location>
        <begin position="180"/>
        <end position="181"/>
    </location>
    <ligand>
        <name>alpha-D-glucose 1-phosphate</name>
        <dbReference type="ChEBI" id="CHEBI:58601"/>
    </ligand>
</feature>
<evidence type="ECO:0000313" key="12">
    <source>
        <dbReference type="EMBL" id="MST71724.1"/>
    </source>
</evidence>
<dbReference type="PANTHER" id="PTHR43523:SF2">
    <property type="entry name" value="GLUCOSE-1-PHOSPHATE ADENYLYLTRANSFERASE"/>
    <property type="match status" value="1"/>
</dbReference>
<organism evidence="12 13">
    <name type="scientific">Olsenella porci</name>
    <dbReference type="NCBI Taxonomy" id="2652279"/>
    <lineage>
        <taxon>Bacteria</taxon>
        <taxon>Bacillati</taxon>
        <taxon>Actinomycetota</taxon>
        <taxon>Coriobacteriia</taxon>
        <taxon>Coriobacteriales</taxon>
        <taxon>Atopobiaceae</taxon>
        <taxon>Olsenella</taxon>
    </lineage>
</organism>
<dbReference type="NCBIfam" id="TIGR02091">
    <property type="entry name" value="glgC"/>
    <property type="match status" value="1"/>
</dbReference>
<dbReference type="NCBIfam" id="NF003670">
    <property type="entry name" value="PRK05293.1"/>
    <property type="match status" value="1"/>
</dbReference>
<dbReference type="PROSITE" id="PS00810">
    <property type="entry name" value="ADP_GLC_PYROPHOSPH_3"/>
    <property type="match status" value="1"/>
</dbReference>
<dbReference type="EMBL" id="VUNC01000001">
    <property type="protein sequence ID" value="MST71724.1"/>
    <property type="molecule type" value="Genomic_DNA"/>
</dbReference>
<evidence type="ECO:0000256" key="5">
    <source>
        <dbReference type="ARBA" id="ARBA00022741"/>
    </source>
</evidence>
<keyword evidence="3 9" id="KW-0808">Transferase</keyword>
<comment type="caution">
    <text evidence="12">The sequence shown here is derived from an EMBL/GenBank/DDBJ whole genome shotgun (WGS) entry which is preliminary data.</text>
</comment>
<accession>A0A6N7XL73</accession>
<keyword evidence="7 9" id="KW-0320">Glycogen biosynthesis</keyword>
<evidence type="ECO:0000259" key="11">
    <source>
        <dbReference type="Pfam" id="PF24894"/>
    </source>
</evidence>
<feature type="site" description="Could play a key role in the communication between the regulatory and the substrate sites" evidence="9">
    <location>
        <position position="60"/>
    </location>
</feature>
<proteinExistence type="inferred from homology"/>
<evidence type="ECO:0000256" key="8">
    <source>
        <dbReference type="ARBA" id="ARBA00023277"/>
    </source>
</evidence>
<feature type="domain" description="Glucose-1-phosphate adenylyltransferase/Bifunctional protein GlmU-like C-terminal hexapeptide" evidence="11">
    <location>
        <begin position="290"/>
        <end position="368"/>
    </location>
</feature>
<keyword evidence="6 9" id="KW-0067">ATP-binding</keyword>
<dbReference type="EC" id="2.7.7.27" evidence="9"/>
<dbReference type="CDD" id="cd02508">
    <property type="entry name" value="ADP_Glucose_PP"/>
    <property type="match status" value="1"/>
</dbReference>
<dbReference type="SUPFAM" id="SSF53448">
    <property type="entry name" value="Nucleotide-diphospho-sugar transferases"/>
    <property type="match status" value="1"/>
</dbReference>
<comment type="subunit">
    <text evidence="9">Homotetramer.</text>
</comment>
<dbReference type="InterPro" id="IPR056818">
    <property type="entry name" value="GlmU/GlgC-like_hexapep"/>
</dbReference>
<comment type="catalytic activity">
    <reaction evidence="9">
        <text>alpha-D-glucose 1-phosphate + ATP + H(+) = ADP-alpha-D-glucose + diphosphate</text>
        <dbReference type="Rhea" id="RHEA:12120"/>
        <dbReference type="ChEBI" id="CHEBI:15378"/>
        <dbReference type="ChEBI" id="CHEBI:30616"/>
        <dbReference type="ChEBI" id="CHEBI:33019"/>
        <dbReference type="ChEBI" id="CHEBI:57498"/>
        <dbReference type="ChEBI" id="CHEBI:58601"/>
        <dbReference type="EC" id="2.7.7.27"/>
    </reaction>
</comment>
<comment type="similarity">
    <text evidence="1 9">Belongs to the bacterial/plant glucose-1-phosphate adenylyltransferase family.</text>
</comment>
<dbReference type="RefSeq" id="WP_154433482.1">
    <property type="nucleotide sequence ID" value="NZ_VUNC01000001.1"/>
</dbReference>
<dbReference type="InterPro" id="IPR023049">
    <property type="entry name" value="GlgC_bac"/>
</dbReference>
<dbReference type="InterPro" id="IPR011004">
    <property type="entry name" value="Trimer_LpxA-like_sf"/>
</dbReference>
<dbReference type="GO" id="GO:0008878">
    <property type="term" value="F:glucose-1-phosphate adenylyltransferase activity"/>
    <property type="evidence" value="ECO:0007669"/>
    <property type="project" value="UniProtKB-UniRule"/>
</dbReference>
<dbReference type="Gene3D" id="2.160.10.10">
    <property type="entry name" value="Hexapeptide repeat proteins"/>
    <property type="match status" value="1"/>
</dbReference>
<sequence>MSKKECIAMLLAGGQGSRLGVLTRDIAKPAVSFGAKYRIIDFALSNCANSGVDTVGVLTQYRPYLLHSYIGSGAAWNLDEGDGGVSILPPYATQTGGAWYAGTADAVTQNIGFIEQNDPDYVLILSGDQLYRMDYQKMLENHKRHNADLTVAVMPVPWEDASRFGIITQDDDERILKFTEKPNKPDSNLASMGIYIFNAKLLVDTLKEDATDQTSEHDFGKNIIPKLLADGKRLYTYEFQGFWRDVGTIASYHETSMDLLGLQPDFDLYDAENPIMSNAGAKPPAYVGPNGAIDDCLVGNGAQIFGSVRHSIVSTSAYVGERAVVEDSVLLPGATVKDGAHVVRAILGENSVVEDNVVLGSVDQTKDTAVIGNDVVVGKGEE</sequence>